<organism evidence="4 5">
    <name type="scientific">Cuscuta epithymum</name>
    <dbReference type="NCBI Taxonomy" id="186058"/>
    <lineage>
        <taxon>Eukaryota</taxon>
        <taxon>Viridiplantae</taxon>
        <taxon>Streptophyta</taxon>
        <taxon>Embryophyta</taxon>
        <taxon>Tracheophyta</taxon>
        <taxon>Spermatophyta</taxon>
        <taxon>Magnoliopsida</taxon>
        <taxon>eudicotyledons</taxon>
        <taxon>Gunneridae</taxon>
        <taxon>Pentapetalae</taxon>
        <taxon>asterids</taxon>
        <taxon>lamiids</taxon>
        <taxon>Solanales</taxon>
        <taxon>Convolvulaceae</taxon>
        <taxon>Cuscuteae</taxon>
        <taxon>Cuscuta</taxon>
        <taxon>Cuscuta subgen. Cuscuta</taxon>
    </lineage>
</organism>
<dbReference type="PANTHER" id="PTHR47592">
    <property type="entry name" value="PBF68 PROTEIN"/>
    <property type="match status" value="1"/>
</dbReference>
<dbReference type="Proteomes" id="UP001152523">
    <property type="component" value="Unassembled WGS sequence"/>
</dbReference>
<gene>
    <name evidence="3" type="ORF">CEPIT_LOCUS22060</name>
    <name evidence="4" type="ORF">CEPIT_LOCUS34287</name>
</gene>
<evidence type="ECO:0000313" key="3">
    <source>
        <dbReference type="EMBL" id="CAH9117928.1"/>
    </source>
</evidence>
<evidence type="ECO:0000259" key="2">
    <source>
        <dbReference type="Pfam" id="PF22936"/>
    </source>
</evidence>
<evidence type="ECO:0008006" key="6">
    <source>
        <dbReference type="Google" id="ProtNLM"/>
    </source>
</evidence>
<dbReference type="InterPro" id="IPR025724">
    <property type="entry name" value="GAG-pre-integrase_dom"/>
</dbReference>
<protein>
    <recommendedName>
        <fullName evidence="6">GAG-pre-integrase domain-containing protein</fullName>
    </recommendedName>
</protein>
<sequence>MVNITHDDSSWVVDSGATCHVTSQRDFYSSYTPGNFGNVRMGNNGQLKIAGIKDICLKFDTGIELVLHNVKHVPDMRLNLISAGLLDDDGYSNNFGNGIWKLTRGSLIVARGKRCSKLYMTHPKIFKDRVNVMVNTDMTDLWHKRLGHMSEKGMSLLLERNVLPGVHDIHLKKCSHCLAGKQNRVSFKSHPPSRKESILDLVHSDVCGPMKTRTLCHAPDRPDDVATAAQPFVNIRRLFSLGRRSEYAYFRDTAGLVHNLFPTARPSELLPSEIQIVRSRSVSIKYILNNIMYSWLLLIHQKCT</sequence>
<dbReference type="Pfam" id="PF22936">
    <property type="entry name" value="Pol_BBD"/>
    <property type="match status" value="1"/>
</dbReference>
<evidence type="ECO:0000313" key="5">
    <source>
        <dbReference type="Proteomes" id="UP001152523"/>
    </source>
</evidence>
<name>A0AAV0FID0_9ASTE</name>
<proteinExistence type="predicted"/>
<feature type="domain" description="Retrovirus-related Pol polyprotein from transposon TNT 1-94-like beta-barrel" evidence="2">
    <location>
        <begin position="11"/>
        <end position="91"/>
    </location>
</feature>
<dbReference type="PANTHER" id="PTHR47592:SF31">
    <property type="entry name" value="ZINC FINGER, CCHC-TYPE-RELATED"/>
    <property type="match status" value="1"/>
</dbReference>
<dbReference type="EMBL" id="CAMAPF010000985">
    <property type="protein sequence ID" value="CAH9135138.1"/>
    <property type="molecule type" value="Genomic_DNA"/>
</dbReference>
<evidence type="ECO:0000313" key="4">
    <source>
        <dbReference type="EMBL" id="CAH9135138.1"/>
    </source>
</evidence>
<keyword evidence="5" id="KW-1185">Reference proteome</keyword>
<reference evidence="4" key="1">
    <citation type="submission" date="2022-07" db="EMBL/GenBank/DDBJ databases">
        <authorList>
            <person name="Macas J."/>
            <person name="Novak P."/>
            <person name="Neumann P."/>
        </authorList>
    </citation>
    <scope>NUCLEOTIDE SEQUENCE</scope>
</reference>
<dbReference type="Pfam" id="PF13976">
    <property type="entry name" value="gag_pre-integrs"/>
    <property type="match status" value="1"/>
</dbReference>
<comment type="caution">
    <text evidence="4">The sequence shown here is derived from an EMBL/GenBank/DDBJ whole genome shotgun (WGS) entry which is preliminary data.</text>
</comment>
<dbReference type="EMBL" id="CAMAPF010000583">
    <property type="protein sequence ID" value="CAH9117928.1"/>
    <property type="molecule type" value="Genomic_DNA"/>
</dbReference>
<dbReference type="InterPro" id="IPR054722">
    <property type="entry name" value="PolX-like_BBD"/>
</dbReference>
<dbReference type="AlphaFoldDB" id="A0AAV0FID0"/>
<feature type="domain" description="GAG-pre-integrase" evidence="1">
    <location>
        <begin position="118"/>
        <end position="182"/>
    </location>
</feature>
<accession>A0AAV0FID0</accession>
<evidence type="ECO:0000259" key="1">
    <source>
        <dbReference type="Pfam" id="PF13976"/>
    </source>
</evidence>